<feature type="transmembrane region" description="Helical" evidence="6">
    <location>
        <begin position="1943"/>
        <end position="1966"/>
    </location>
</feature>
<feature type="region of interest" description="Disordered" evidence="5">
    <location>
        <begin position="1502"/>
        <end position="1523"/>
    </location>
</feature>
<dbReference type="GO" id="GO:0001518">
    <property type="term" value="C:voltage-gated sodium channel complex"/>
    <property type="evidence" value="ECO:0007669"/>
    <property type="project" value="TreeGrafter"/>
</dbReference>
<feature type="region of interest" description="Disordered" evidence="5">
    <location>
        <begin position="2630"/>
        <end position="2776"/>
    </location>
</feature>
<feature type="compositionally biased region" description="Polar residues" evidence="5">
    <location>
        <begin position="2767"/>
        <end position="2776"/>
    </location>
</feature>
<keyword evidence="9" id="KW-1185">Reference proteome</keyword>
<evidence type="ECO:0000259" key="7">
    <source>
        <dbReference type="Pfam" id="PF00520"/>
    </source>
</evidence>
<reference evidence="8 9" key="1">
    <citation type="journal article" date="2015" name="PLoS Pathog.">
        <title>Leptomonas seymouri: Adaptations to the Dixenous Life Cycle Analyzed by Genome Sequencing, Transcriptome Profiling and Co-infection with Leishmania donovani.</title>
        <authorList>
            <person name="Kraeva N."/>
            <person name="Butenko A."/>
            <person name="Hlavacova J."/>
            <person name="Kostygov A."/>
            <person name="Myskova J."/>
            <person name="Grybchuk D."/>
            <person name="Lestinova T."/>
            <person name="Votypka J."/>
            <person name="Volf P."/>
            <person name="Opperdoes F."/>
            <person name="Flegontov P."/>
            <person name="Lukes J."/>
            <person name="Yurchenko V."/>
        </authorList>
    </citation>
    <scope>NUCLEOTIDE SEQUENCE [LARGE SCALE GENOMIC DNA]</scope>
    <source>
        <strain evidence="8 9">ATCC 30220</strain>
    </source>
</reference>
<feature type="domain" description="Ion transport" evidence="7">
    <location>
        <begin position="1115"/>
        <end position="1345"/>
    </location>
</feature>
<feature type="compositionally biased region" description="Low complexity" evidence="5">
    <location>
        <begin position="180"/>
        <end position="196"/>
    </location>
</feature>
<feature type="compositionally biased region" description="Polar residues" evidence="5">
    <location>
        <begin position="204"/>
        <end position="213"/>
    </location>
</feature>
<gene>
    <name evidence="8" type="ORF">ABL78_7784</name>
</gene>
<dbReference type="FunFam" id="1.10.238.10:FF:000536">
    <property type="entry name" value="Calcium channel protein, putative"/>
    <property type="match status" value="1"/>
</dbReference>
<feature type="transmembrane region" description="Helical" evidence="6">
    <location>
        <begin position="2156"/>
        <end position="2174"/>
    </location>
</feature>
<feature type="domain" description="Ion transport" evidence="7">
    <location>
        <begin position="1805"/>
        <end position="2065"/>
    </location>
</feature>
<feature type="transmembrane region" description="Helical" evidence="6">
    <location>
        <begin position="1314"/>
        <end position="1339"/>
    </location>
</feature>
<dbReference type="SUPFAM" id="SSF81324">
    <property type="entry name" value="Voltage-gated potassium channels"/>
    <property type="match status" value="4"/>
</dbReference>
<evidence type="ECO:0000256" key="4">
    <source>
        <dbReference type="ARBA" id="ARBA00023136"/>
    </source>
</evidence>
<dbReference type="OMA" id="GQAWSCG"/>
<dbReference type="Pfam" id="PF00520">
    <property type="entry name" value="Ion_trans"/>
    <property type="match status" value="4"/>
</dbReference>
<evidence type="ECO:0000256" key="3">
    <source>
        <dbReference type="ARBA" id="ARBA00022989"/>
    </source>
</evidence>
<name>A0A0N1HZ24_LEPSE</name>
<feature type="transmembrane region" description="Helical" evidence="6">
    <location>
        <begin position="1115"/>
        <end position="1132"/>
    </location>
</feature>
<dbReference type="EMBL" id="LJSK01000419">
    <property type="protein sequence ID" value="KPI83192.1"/>
    <property type="molecule type" value="Genomic_DNA"/>
</dbReference>
<feature type="transmembrane region" description="Helical" evidence="6">
    <location>
        <begin position="1804"/>
        <end position="1824"/>
    </location>
</feature>
<sequence>MSSLNNSRGQLDSSDVNRANGHILSSNIGATPSNRGEAAAADDSAVPLKGTIHGSYPRPALPPPLPPVQRGSAAVGADSASAPPPPQNVSGRNDSSALQPNSHTSRASSAHSRASPQQLQSAAVPSRPPPHGAGVNSTPRSAAARRSPETQQKQSSGGNSAISRQSPRPASASQQEQPPRSRAASAKGSRAALRRAVSSHGRSDSNSDGTSSRGSKRGGDHVEKLIEIPLTHTQPMEKFFIEYNPADADRADDGQPRNDNEVLLEQFAEYTDDDSFFSSSDTVIECDPQRLRNDPLRQRAVVSVHNTLQLRSLTNGRMPEDIAWTDESRTLWLYQIHNRDIALMHSSFFIFPARWTPRVVVYNIMHHWMMEMLIFLAILSYSIFQATWGRYTAPRNQMNKPDHMLWADVFYTVLLGFEIIARLFASGFIAHKRAFFRSPWHWLDTACLVMMILGCTGWQYVWNFTAWRLVRTIKCFSYVPAPVRMKLLAKSLLRSTNRLIQVTILIIYFIFFFGLLGLQLFVGTLHNRCVNKLTAQVTTQICRSVSTGQYWFYWGRNCGEFHICQTDAFPNPHYDFRSFDDIGHAMLSVFQIMTFQDWSGLMQETNDGLAVMAFLYYAFTILVCTWIVPSLYLGVFLEKVEKTSRLFVLKQLDFFEHMLTEQRQRMSAMVRLHDYVERDEDGHVSHYPIYDRLRGVEKRLTDDDMTSFSSIERIRKNPRNKKDHHRDIQSTPWTDEQRLQLQLALTRQRNVAETAERRRRLQRAALGDLIMGKDEEVGAHVRRRGGKAGNDRRRSLVARGAAPRAATERNEFALGGRVGTVQHHPAAYAIGASNQSDLPFAVRQEVQAEQLRFLDPYTNNASTAKGDMYNATMDSRLDSNNNNNNNNGEAGEGGSMTRLSSRAASSVRPPTGAGGAAQSVLIARETAGVVPNRRSMSVRGAISRTPSVSGRGSVKGLHASMVQRPEAVIRQDQVEVVINDPEGGDFKEAKTVMDKVNVIRNIVHMFTEGYPRIISQYLWEHRIMQYRYGLSPLSYTNKYEDEALRRLLQRRAQERREEHEELRRLGMAYLIDDEDDDDFDGQTEKPWMRREGLVAGSMSPIRMARSIQENAPITVLNYIWYFFIVANAVFNASRYDTMPDYWEMGTFVAGVCFSVLFMLELLIRLLALGPGPFFTDPLIFIEATFTVISLFQLGFCRANSTAVFNWVRFLRLFRVISVRPLRRAARVLLHGFPDMVYALIFFSMYMFMWLLIGMSFFGSRMGWIDDSKGGNETRGNFETFSHAAYAIAQAFSVNRDQWLYLSWSGMRVRGGYTIMYFLATVGIAFIFRFFLIAVMTYAWQAQQEQDDSNFMSSSSHSRHQRSRFFQLPFFDYSVWRSFKHIHGGFERRDVAPDEVYYLNEDMSRQLRLVEAKDRYYREQYGCDRQNWAYTEDYDPDRDGDVYGPDGLLLNGLQYINIGGRLYRQPSLPATEIGDTESDLPQHRGQLRFARYYHAIPATTYAAAAKQPQQEQQQQQQQLLSEESSHRGMVNPLLSRRHSLSPTRQRGLVADLSASRIADSLAQERANNINISLSPRLTKLGNSRVVHAEDEEMREMNGLEGSGFEHLLLPGPRLRYKSYVEEDGRRVFEACLDCNTHFQMPLRAPPGVAQRTPEELHAEHCHMAAVRSSQQLVLNALIGYARMQADHEVTPTKRMVEVVLGQAWSCGMLLFDTIENLSCMDLPERDRSWDRMLEALELQQWLLGLHIGEEQVGRATLAYILAHQKKQEAIVQEKQYKETWEDYTFFVLPPSNPLRRTITTMVNSIWFEVCSLIVIFAASICLAVYTPEAGNRDFGDTFNSNKYKALHVLDNIFTVIFAIEMLLKWISMGVVLPVRRAYFWHLWNIFDCFIVIISLLSWGKSDVFLRYLKVMRCFRILGPLRYWRWGSSSMSLVARTLWDSVPTLASVCLLMLMNYVVWAILFVSMFMNKVNYCTNLSIVNRTQCLEENYQWKPIQRNFRNFYESLLTTVEVSTGAEWMDVIYSATDARSQVMPPVRNRYPYLGLVFVAYYYLSHFVLFTLFISALIYCYMLAKSATEDAAGTTIEHQVWLRMQGMILRLKPKARLLPMNNQVSRFIHSAIANRWLEAFMGLILVCNMLTMALQWYRMSHTQQITLDVFQYVFIGFFTLEVILRLIAHGPRFFTRWAYCWDLLICILSYIQIILNSTHTHQVPFNVNVLRMLRVGRILHLLNLGLPFSTHFTLFHEVLKAAVPGLVSVTFIYMIAVYVFAILGLHFLGYIVPYSGGYIDGTYNNFATFVNSLIMVFRLSTLQDWATMLRASMDRGDYCSRASKRCGPTNWAPVYYIPIVICFFLMLSTMYMAVILDKYIAAVRMHSSVTRLEDLRRFCKLWSKRDPNGTMWLASTALPELLEELRLPLGVSDRRNRVEVMQLLREYNIPDHNGRVYYYEVLMPLARRVMAMAFNEAQDAHVTGGQAPRELAWRLSELSLGALPASFAKVEPSRVAVVESYAAAFLQAAYRRDRAMRDYFIVKSDLWRLGRQACDEKGVPYESYGFGKVSLAGPDPREEGQRRGFYLPKDVTLANAAKSHIYADPVAARIAAMRESMGARQRAGESEAATLLPVVYRSAINPEEKRFGPDAPDAIRRHERRDEKLERRRVQDAQERGHDVRSHTNSPVRAFRDHHTDNDDDENHGTDSLTAEGADVGIDLDMDAPYREQTSESQSPVQPALYHLDPTDASYQPPLGTNPEELRQGKQGRRLRAPFAYPGSTPSGRTPEK</sequence>
<dbReference type="OrthoDB" id="271228at2759"/>
<feature type="transmembrane region" description="Helical" evidence="6">
    <location>
        <begin position="1844"/>
        <end position="1865"/>
    </location>
</feature>
<feature type="transmembrane region" description="Helical" evidence="6">
    <location>
        <begin position="368"/>
        <end position="389"/>
    </location>
</feature>
<dbReference type="VEuPathDB" id="TriTrypDB:Lsey_0419_0020"/>
<feature type="transmembrane region" description="Helical" evidence="6">
    <location>
        <begin position="2186"/>
        <end position="2205"/>
    </location>
</feature>
<evidence type="ECO:0000313" key="9">
    <source>
        <dbReference type="Proteomes" id="UP000038009"/>
    </source>
</evidence>
<feature type="compositionally biased region" description="Basic and acidic residues" evidence="5">
    <location>
        <begin position="2630"/>
        <end position="2669"/>
    </location>
</feature>
<feature type="transmembrane region" description="Helical" evidence="6">
    <location>
        <begin position="1179"/>
        <end position="1207"/>
    </location>
</feature>
<feature type="transmembrane region" description="Helical" evidence="6">
    <location>
        <begin position="409"/>
        <end position="430"/>
    </location>
</feature>
<keyword evidence="4 6" id="KW-0472">Membrane</keyword>
<feature type="transmembrane region" description="Helical" evidence="6">
    <location>
        <begin position="614"/>
        <end position="637"/>
    </location>
</feature>
<proteinExistence type="predicted"/>
<dbReference type="InterPro" id="IPR043203">
    <property type="entry name" value="VGCC_Ca_Na"/>
</dbReference>
<feature type="compositionally biased region" description="Polar residues" evidence="5">
    <location>
        <begin position="1"/>
        <end position="34"/>
    </location>
</feature>
<comment type="subcellular location">
    <subcellularLocation>
        <location evidence="1">Membrane</location>
        <topology evidence="1">Multi-pass membrane protein</topology>
    </subcellularLocation>
</comment>
<dbReference type="PANTHER" id="PTHR10037:SF62">
    <property type="entry name" value="SODIUM CHANNEL PROTEIN 60E"/>
    <property type="match status" value="1"/>
</dbReference>
<feature type="compositionally biased region" description="Polar residues" evidence="5">
    <location>
        <begin position="88"/>
        <end position="101"/>
    </location>
</feature>
<feature type="compositionally biased region" description="Low complexity" evidence="5">
    <location>
        <begin position="102"/>
        <end position="115"/>
    </location>
</feature>
<evidence type="ECO:0000256" key="6">
    <source>
        <dbReference type="SAM" id="Phobius"/>
    </source>
</evidence>
<feature type="compositionally biased region" description="Low complexity" evidence="5">
    <location>
        <begin position="72"/>
        <end position="81"/>
    </location>
</feature>
<dbReference type="PANTHER" id="PTHR10037">
    <property type="entry name" value="VOLTAGE-GATED CATION CHANNEL CALCIUM AND SODIUM"/>
    <property type="match status" value="1"/>
</dbReference>
<feature type="transmembrane region" description="Helical" evidence="6">
    <location>
        <begin position="1877"/>
        <end position="1897"/>
    </location>
</feature>
<feature type="region of interest" description="Disordered" evidence="5">
    <location>
        <begin position="1"/>
        <end position="220"/>
    </location>
</feature>
<feature type="transmembrane region" description="Helical" evidence="6">
    <location>
        <begin position="1227"/>
        <end position="1252"/>
    </location>
</feature>
<dbReference type="Proteomes" id="UP000038009">
    <property type="component" value="Unassembled WGS sequence"/>
</dbReference>
<feature type="transmembrane region" description="Helical" evidence="6">
    <location>
        <begin position="442"/>
        <end position="461"/>
    </location>
</feature>
<feature type="domain" description="Ion transport" evidence="7">
    <location>
        <begin position="2121"/>
        <end position="2366"/>
    </location>
</feature>
<feature type="transmembrane region" description="Helical" evidence="6">
    <location>
        <begin position="2258"/>
        <end position="2279"/>
    </location>
</feature>
<protein>
    <submittedName>
        <fullName evidence="8">Putative calcium channel protein</fullName>
    </submittedName>
</protein>
<organism evidence="8 9">
    <name type="scientific">Leptomonas seymouri</name>
    <dbReference type="NCBI Taxonomy" id="5684"/>
    <lineage>
        <taxon>Eukaryota</taxon>
        <taxon>Discoba</taxon>
        <taxon>Euglenozoa</taxon>
        <taxon>Kinetoplastea</taxon>
        <taxon>Metakinetoplastina</taxon>
        <taxon>Trypanosomatida</taxon>
        <taxon>Trypanosomatidae</taxon>
        <taxon>Leishmaniinae</taxon>
        <taxon>Leptomonas</taxon>
    </lineage>
</organism>
<dbReference type="InterPro" id="IPR005821">
    <property type="entry name" value="Ion_trans_dom"/>
</dbReference>
<evidence type="ECO:0000313" key="8">
    <source>
        <dbReference type="EMBL" id="KPI83192.1"/>
    </source>
</evidence>
<dbReference type="GO" id="GO:0005248">
    <property type="term" value="F:voltage-gated sodium channel activity"/>
    <property type="evidence" value="ECO:0007669"/>
    <property type="project" value="TreeGrafter"/>
</dbReference>
<feature type="domain" description="Ion transport" evidence="7">
    <location>
        <begin position="369"/>
        <end position="643"/>
    </location>
</feature>
<feature type="region of interest" description="Disordered" evidence="5">
    <location>
        <begin position="872"/>
        <end position="919"/>
    </location>
</feature>
<evidence type="ECO:0000256" key="1">
    <source>
        <dbReference type="ARBA" id="ARBA00004141"/>
    </source>
</evidence>
<feature type="transmembrane region" description="Helical" evidence="6">
    <location>
        <begin position="2225"/>
        <end position="2246"/>
    </location>
</feature>
<accession>A0A0N1HZ24</accession>
<feature type="transmembrane region" description="Helical" evidence="6">
    <location>
        <begin position="1144"/>
        <end position="1167"/>
    </location>
</feature>
<dbReference type="Gene3D" id="1.20.120.350">
    <property type="entry name" value="Voltage-gated potassium channels. Chain C"/>
    <property type="match status" value="4"/>
</dbReference>
<feature type="compositionally biased region" description="Polar residues" evidence="5">
    <location>
        <begin position="149"/>
        <end position="178"/>
    </location>
</feature>
<feature type="transmembrane region" description="Helical" evidence="6">
    <location>
        <begin position="2040"/>
        <end position="2066"/>
    </location>
</feature>
<dbReference type="InterPro" id="IPR027359">
    <property type="entry name" value="Volt_channel_dom_sf"/>
</dbReference>
<dbReference type="Gene3D" id="1.10.287.70">
    <property type="match status" value="4"/>
</dbReference>
<feature type="transmembrane region" description="Helical" evidence="6">
    <location>
        <begin position="2123"/>
        <end position="2144"/>
    </location>
</feature>
<feature type="transmembrane region" description="Helical" evidence="6">
    <location>
        <begin position="499"/>
        <end position="522"/>
    </location>
</feature>
<comment type="caution">
    <text evidence="8">The sequence shown here is derived from an EMBL/GenBank/DDBJ whole genome shotgun (WGS) entry which is preliminary data.</text>
</comment>
<feature type="region of interest" description="Disordered" evidence="5">
    <location>
        <begin position="782"/>
        <end position="808"/>
    </location>
</feature>
<keyword evidence="3 6" id="KW-1133">Transmembrane helix</keyword>
<keyword evidence="2 6" id="KW-0812">Transmembrane</keyword>
<feature type="transmembrane region" description="Helical" evidence="6">
    <location>
        <begin position="2342"/>
        <end position="2363"/>
    </location>
</feature>
<feature type="compositionally biased region" description="Low complexity" evidence="5">
    <location>
        <begin position="1502"/>
        <end position="1521"/>
    </location>
</feature>
<evidence type="ECO:0000256" key="2">
    <source>
        <dbReference type="ARBA" id="ARBA00022692"/>
    </source>
</evidence>
<evidence type="ECO:0000256" key="5">
    <source>
        <dbReference type="SAM" id="MobiDB-lite"/>
    </source>
</evidence>
<dbReference type="Gene3D" id="1.10.238.10">
    <property type="entry name" value="EF-hand"/>
    <property type="match status" value="1"/>
</dbReference>